<feature type="transmembrane region" description="Helical" evidence="1">
    <location>
        <begin position="190"/>
        <end position="209"/>
    </location>
</feature>
<reference evidence="2" key="1">
    <citation type="submission" date="2023-04" db="EMBL/GenBank/DDBJ databases">
        <title>Phytophthora fragariaefolia NBRC 109709.</title>
        <authorList>
            <person name="Ichikawa N."/>
            <person name="Sato H."/>
            <person name="Tonouchi N."/>
        </authorList>
    </citation>
    <scope>NUCLEOTIDE SEQUENCE</scope>
    <source>
        <strain evidence="2">NBRC 109709</strain>
    </source>
</reference>
<dbReference type="Proteomes" id="UP001165121">
    <property type="component" value="Unassembled WGS sequence"/>
</dbReference>
<feature type="transmembrane region" description="Helical" evidence="1">
    <location>
        <begin position="288"/>
        <end position="308"/>
    </location>
</feature>
<accession>A0A9W6YH01</accession>
<evidence type="ECO:0000313" key="3">
    <source>
        <dbReference type="Proteomes" id="UP001165121"/>
    </source>
</evidence>
<organism evidence="2 3">
    <name type="scientific">Phytophthora fragariaefolia</name>
    <dbReference type="NCBI Taxonomy" id="1490495"/>
    <lineage>
        <taxon>Eukaryota</taxon>
        <taxon>Sar</taxon>
        <taxon>Stramenopiles</taxon>
        <taxon>Oomycota</taxon>
        <taxon>Peronosporomycetes</taxon>
        <taxon>Peronosporales</taxon>
        <taxon>Peronosporaceae</taxon>
        <taxon>Phytophthora</taxon>
    </lineage>
</organism>
<comment type="caution">
    <text evidence="2">The sequence shown here is derived from an EMBL/GenBank/DDBJ whole genome shotgun (WGS) entry which is preliminary data.</text>
</comment>
<feature type="transmembrane region" description="Helical" evidence="1">
    <location>
        <begin position="24"/>
        <end position="49"/>
    </location>
</feature>
<name>A0A9W6YH01_9STRA</name>
<dbReference type="OrthoDB" id="107262at2759"/>
<sequence>MLDIGLLRRHTARVPMSDCDDVKLSYWVFVLWWFIILGVHVVTCIYNALYAYCYWKLKDTYLNVCLEFYKIGMQQQYQNPIALVHANLSGIHAVCILLMISGSLWQCAFTFTPWTPSMVTPAAQPGPSSSMLKSLKTIYDKVTCPCSLFGVKGKYFELALISREVVETALQTVQAYRMSALLPRTLLNRFYVILLAINCWSSPLIDIAFHKQDEARRRFACIVLDCLLDLMTCMGIQLIVLLAYVNDYDPDIQGFDGTIWYNDEWVARALNEFQIVVVVSWSDLVSRIIFSLSLLITTISMKTLICYLPRNNTRVSQIGTANAIVVAQKTHRQVSTLQVLPADGFTRQQSISRITFRNRTIWSSLYGRRLHLAAHGMFGVWGVVILGLHIHASTQPSLPQCLMQVRPWTATRPFCYLAGLDCYTLGISGKTREVEEQWSEFDSTTVVQLLVRHCPELAVPDIFSDFHRLRGIKVYNTTITDWGESAAITNTNHPQMSTLYVVRVNMTGGILPAGFQSDDFPQSLNDIEICVTNLRDLPSDLDTKWVEGAIIQVEYSQLESLPLALARLKPYYLYLTGNPLSYVPTEFFGVDGMVYLGIGDMNISELPPDVSNVSASLALVQIDNTNISFFWSWVDELVGRAENPALLVAGGSTYCDNLKQIEENKTDSFHVPRSSQYSSVLMDPSKSNQHQLLRVVDCDSSDKGPYYPLALEDTMNAISTPPSLFKGQKRLH</sequence>
<dbReference type="EMBL" id="BSXT01006645">
    <property type="protein sequence ID" value="GMF62721.1"/>
    <property type="molecule type" value="Genomic_DNA"/>
</dbReference>
<dbReference type="SUPFAM" id="SSF52058">
    <property type="entry name" value="L domain-like"/>
    <property type="match status" value="1"/>
</dbReference>
<protein>
    <submittedName>
        <fullName evidence="2">Unnamed protein product</fullName>
    </submittedName>
</protein>
<proteinExistence type="predicted"/>
<dbReference type="AlphaFoldDB" id="A0A9W6YH01"/>
<feature type="transmembrane region" description="Helical" evidence="1">
    <location>
        <begin position="81"/>
        <end position="105"/>
    </location>
</feature>
<dbReference type="InterPro" id="IPR032675">
    <property type="entry name" value="LRR_dom_sf"/>
</dbReference>
<keyword evidence="1" id="KW-1133">Transmembrane helix</keyword>
<feature type="transmembrane region" description="Helical" evidence="1">
    <location>
        <begin position="372"/>
        <end position="392"/>
    </location>
</feature>
<feature type="transmembrane region" description="Helical" evidence="1">
    <location>
        <begin position="221"/>
        <end position="245"/>
    </location>
</feature>
<evidence type="ECO:0000256" key="1">
    <source>
        <dbReference type="SAM" id="Phobius"/>
    </source>
</evidence>
<keyword evidence="1" id="KW-0812">Transmembrane</keyword>
<dbReference type="Gene3D" id="3.80.10.10">
    <property type="entry name" value="Ribonuclease Inhibitor"/>
    <property type="match status" value="1"/>
</dbReference>
<evidence type="ECO:0000313" key="2">
    <source>
        <dbReference type="EMBL" id="GMF62721.1"/>
    </source>
</evidence>
<keyword evidence="1" id="KW-0472">Membrane</keyword>
<gene>
    <name evidence="2" type="ORF">Pfra01_002731700</name>
</gene>
<keyword evidence="3" id="KW-1185">Reference proteome</keyword>